<name>A0AAD6I1J0_PENCN</name>
<accession>A0AAD6I1J0</accession>
<evidence type="ECO:0000313" key="1">
    <source>
        <dbReference type="EMBL" id="KAJ6027068.1"/>
    </source>
</evidence>
<comment type="caution">
    <text evidence="1">The sequence shown here is derived from an EMBL/GenBank/DDBJ whole genome shotgun (WGS) entry which is preliminary data.</text>
</comment>
<organism evidence="1 2">
    <name type="scientific">Penicillium canescens</name>
    <dbReference type="NCBI Taxonomy" id="5083"/>
    <lineage>
        <taxon>Eukaryota</taxon>
        <taxon>Fungi</taxon>
        <taxon>Dikarya</taxon>
        <taxon>Ascomycota</taxon>
        <taxon>Pezizomycotina</taxon>
        <taxon>Eurotiomycetes</taxon>
        <taxon>Eurotiomycetidae</taxon>
        <taxon>Eurotiales</taxon>
        <taxon>Aspergillaceae</taxon>
        <taxon>Penicillium</taxon>
    </lineage>
</organism>
<dbReference type="EMBL" id="JAQJZL010000015">
    <property type="protein sequence ID" value="KAJ6027068.1"/>
    <property type="molecule type" value="Genomic_DNA"/>
</dbReference>
<keyword evidence="2" id="KW-1185">Reference proteome</keyword>
<reference evidence="1" key="1">
    <citation type="journal article" date="2023" name="IMA Fungus">
        <title>Comparative genomic study of the Penicillium genus elucidates a diverse pangenome and 15 lateral gene transfer events.</title>
        <authorList>
            <person name="Petersen C."/>
            <person name="Sorensen T."/>
            <person name="Nielsen M.R."/>
            <person name="Sondergaard T.E."/>
            <person name="Sorensen J.L."/>
            <person name="Fitzpatrick D.A."/>
            <person name="Frisvad J.C."/>
            <person name="Nielsen K.L."/>
        </authorList>
    </citation>
    <scope>NUCLEOTIDE SEQUENCE</scope>
    <source>
        <strain evidence="1">IBT 15450</strain>
    </source>
</reference>
<reference evidence="1" key="2">
    <citation type="submission" date="2023-01" db="EMBL/GenBank/DDBJ databases">
        <authorList>
            <person name="Petersen C."/>
        </authorList>
    </citation>
    <scope>NUCLEOTIDE SEQUENCE</scope>
    <source>
        <strain evidence="1">IBT 15450</strain>
    </source>
</reference>
<sequence length="85" mass="9275">MSGKPTKNHLEAGIDMHAPTRAAEIVLLPTPRDTFEKLYVSPNVRIVGNIRCPFGNPTPTALMGILVAATPNAMLKMGWRGFPYL</sequence>
<gene>
    <name evidence="1" type="ORF">N7460_011885</name>
</gene>
<protein>
    <submittedName>
        <fullName evidence="1">Uncharacterized protein</fullName>
    </submittedName>
</protein>
<dbReference type="Proteomes" id="UP001219568">
    <property type="component" value="Unassembled WGS sequence"/>
</dbReference>
<proteinExistence type="predicted"/>
<dbReference type="AlphaFoldDB" id="A0AAD6I1J0"/>
<evidence type="ECO:0000313" key="2">
    <source>
        <dbReference type="Proteomes" id="UP001219568"/>
    </source>
</evidence>